<proteinExistence type="predicted"/>
<dbReference type="Proteomes" id="UP000318422">
    <property type="component" value="Unassembled WGS sequence"/>
</dbReference>
<dbReference type="EMBL" id="BJNV01000051">
    <property type="protein sequence ID" value="GEC96710.1"/>
    <property type="molecule type" value="Genomic_DNA"/>
</dbReference>
<evidence type="ECO:0000313" key="1">
    <source>
        <dbReference type="EMBL" id="GEC96710.1"/>
    </source>
</evidence>
<sequence length="182" mass="20350">MFDKMLGMGRIFSFKNRMVVNHEKVSILVVNMPLDDAEYCGRIRDHLAIVAEAADLAIDNVCARLEAVRRAQEMLHIAAITRSAVEELRTTYRDIQISARLELETMTDSIEGMYLSLGLTNRQEATVSDVVRHATGRVLDLLELGSTLDASFTRIVGQLAPTDEIPTVEEKADPGFESIELW</sequence>
<accession>A0A4Y4D1P9</accession>
<name>A0A4Y4D1P9_ZOORA</name>
<dbReference type="RefSeq" id="WP_141353290.1">
    <property type="nucleotide sequence ID" value="NZ_BJNV01000051.1"/>
</dbReference>
<comment type="caution">
    <text evidence="1">The sequence shown here is derived from an EMBL/GenBank/DDBJ whole genome shotgun (WGS) entry which is preliminary data.</text>
</comment>
<protein>
    <submittedName>
        <fullName evidence="1">Uncharacterized protein</fullName>
    </submittedName>
</protein>
<keyword evidence="2" id="KW-1185">Reference proteome</keyword>
<gene>
    <name evidence="1" type="ORF">ZRA01_27830</name>
</gene>
<dbReference type="OrthoDB" id="9800897at2"/>
<reference evidence="1 2" key="1">
    <citation type="submission" date="2019-06" db="EMBL/GenBank/DDBJ databases">
        <title>Whole genome shotgun sequence of Zoogloea ramigera NBRC 15342.</title>
        <authorList>
            <person name="Hosoyama A."/>
            <person name="Uohara A."/>
            <person name="Ohji S."/>
            <person name="Ichikawa N."/>
        </authorList>
    </citation>
    <scope>NUCLEOTIDE SEQUENCE [LARGE SCALE GENOMIC DNA]</scope>
    <source>
        <strain evidence="1 2">NBRC 15342</strain>
    </source>
</reference>
<dbReference type="AlphaFoldDB" id="A0A4Y4D1P9"/>
<organism evidence="1 2">
    <name type="scientific">Zoogloea ramigera</name>
    <dbReference type="NCBI Taxonomy" id="350"/>
    <lineage>
        <taxon>Bacteria</taxon>
        <taxon>Pseudomonadati</taxon>
        <taxon>Pseudomonadota</taxon>
        <taxon>Betaproteobacteria</taxon>
        <taxon>Rhodocyclales</taxon>
        <taxon>Zoogloeaceae</taxon>
        <taxon>Zoogloea</taxon>
    </lineage>
</organism>
<evidence type="ECO:0000313" key="2">
    <source>
        <dbReference type="Proteomes" id="UP000318422"/>
    </source>
</evidence>